<evidence type="ECO:0000313" key="1">
    <source>
        <dbReference type="EMBL" id="CAH2230649.1"/>
    </source>
</evidence>
<dbReference type="EMBL" id="CAKXAJ010024821">
    <property type="protein sequence ID" value="CAH2230649.1"/>
    <property type="molecule type" value="Genomic_DNA"/>
</dbReference>
<dbReference type="Proteomes" id="UP000838756">
    <property type="component" value="Unassembled WGS sequence"/>
</dbReference>
<proteinExistence type="predicted"/>
<gene>
    <name evidence="1" type="primary">jg4202</name>
    <name evidence="1" type="ORF">PAEG_LOCUS9837</name>
</gene>
<name>A0A8S4R821_9NEOP</name>
<protein>
    <submittedName>
        <fullName evidence="1">Jg4202 protein</fullName>
    </submittedName>
</protein>
<organism evidence="1 2">
    <name type="scientific">Pararge aegeria aegeria</name>
    <dbReference type="NCBI Taxonomy" id="348720"/>
    <lineage>
        <taxon>Eukaryota</taxon>
        <taxon>Metazoa</taxon>
        <taxon>Ecdysozoa</taxon>
        <taxon>Arthropoda</taxon>
        <taxon>Hexapoda</taxon>
        <taxon>Insecta</taxon>
        <taxon>Pterygota</taxon>
        <taxon>Neoptera</taxon>
        <taxon>Endopterygota</taxon>
        <taxon>Lepidoptera</taxon>
        <taxon>Glossata</taxon>
        <taxon>Ditrysia</taxon>
        <taxon>Papilionoidea</taxon>
        <taxon>Nymphalidae</taxon>
        <taxon>Satyrinae</taxon>
        <taxon>Satyrini</taxon>
        <taxon>Parargina</taxon>
        <taxon>Pararge</taxon>
    </lineage>
</organism>
<comment type="caution">
    <text evidence="1">The sequence shown here is derived from an EMBL/GenBank/DDBJ whole genome shotgun (WGS) entry which is preliminary data.</text>
</comment>
<keyword evidence="2" id="KW-1185">Reference proteome</keyword>
<sequence>MKCHCFNGEGKPRKQTCISESSLRRVEPTNPHLASVVDFSLTPSIVNVGEDPRPVVGRLANYLRRGSAWLFSANTQPAFVAPFHALMTCTENSFKLDKQEANSNAESIYFLRVV</sequence>
<accession>A0A8S4R821</accession>
<dbReference type="AlphaFoldDB" id="A0A8S4R821"/>
<evidence type="ECO:0000313" key="2">
    <source>
        <dbReference type="Proteomes" id="UP000838756"/>
    </source>
</evidence>
<reference evidence="1" key="1">
    <citation type="submission" date="2022-03" db="EMBL/GenBank/DDBJ databases">
        <authorList>
            <person name="Lindestad O."/>
        </authorList>
    </citation>
    <scope>NUCLEOTIDE SEQUENCE</scope>
</reference>